<protein>
    <recommendedName>
        <fullName evidence="3">asparagine synthase (glutamine-hydrolyzing)</fullName>
        <ecNumber evidence="3">6.3.5.4</ecNumber>
    </recommendedName>
</protein>
<dbReference type="InterPro" id="IPR029055">
    <property type="entry name" value="Ntn_hydrolases_N"/>
</dbReference>
<feature type="domain" description="Glutamine amidotransferase type-2" evidence="11">
    <location>
        <begin position="2"/>
        <end position="213"/>
    </location>
</feature>
<dbReference type="PROSITE" id="PS51278">
    <property type="entry name" value="GATASE_TYPE_2"/>
    <property type="match status" value="1"/>
</dbReference>
<evidence type="ECO:0000313" key="12">
    <source>
        <dbReference type="EMBL" id="EEF62369.1"/>
    </source>
</evidence>
<dbReference type="InterPro" id="IPR051786">
    <property type="entry name" value="ASN_synthetase/amidase"/>
</dbReference>
<evidence type="ECO:0000256" key="4">
    <source>
        <dbReference type="ARBA" id="ARBA00022741"/>
    </source>
</evidence>
<evidence type="ECO:0000256" key="9">
    <source>
        <dbReference type="PIRSR" id="PIRSR001589-2"/>
    </source>
</evidence>
<dbReference type="PANTHER" id="PTHR43284:SF1">
    <property type="entry name" value="ASPARAGINE SYNTHETASE"/>
    <property type="match status" value="1"/>
</dbReference>
<evidence type="ECO:0000256" key="3">
    <source>
        <dbReference type="ARBA" id="ARBA00012737"/>
    </source>
</evidence>
<accession>B9XD23</accession>
<dbReference type="Pfam" id="PF00733">
    <property type="entry name" value="Asn_synthase"/>
    <property type="match status" value="1"/>
</dbReference>
<feature type="binding site" evidence="9">
    <location>
        <position position="100"/>
    </location>
    <ligand>
        <name>L-glutamine</name>
        <dbReference type="ChEBI" id="CHEBI:58359"/>
    </ligand>
</feature>
<dbReference type="EMBL" id="ABOX02000005">
    <property type="protein sequence ID" value="EEF62369.1"/>
    <property type="molecule type" value="Genomic_DNA"/>
</dbReference>
<comment type="catalytic activity">
    <reaction evidence="7">
        <text>L-aspartate + L-glutamine + ATP + H2O = L-asparagine + L-glutamate + AMP + diphosphate + H(+)</text>
        <dbReference type="Rhea" id="RHEA:12228"/>
        <dbReference type="ChEBI" id="CHEBI:15377"/>
        <dbReference type="ChEBI" id="CHEBI:15378"/>
        <dbReference type="ChEBI" id="CHEBI:29985"/>
        <dbReference type="ChEBI" id="CHEBI:29991"/>
        <dbReference type="ChEBI" id="CHEBI:30616"/>
        <dbReference type="ChEBI" id="CHEBI:33019"/>
        <dbReference type="ChEBI" id="CHEBI:58048"/>
        <dbReference type="ChEBI" id="CHEBI:58359"/>
        <dbReference type="ChEBI" id="CHEBI:456215"/>
        <dbReference type="EC" id="6.3.5.4"/>
    </reaction>
</comment>
<dbReference type="SUPFAM" id="SSF56235">
    <property type="entry name" value="N-terminal nucleophile aminohydrolases (Ntn hydrolases)"/>
    <property type="match status" value="1"/>
</dbReference>
<evidence type="ECO:0000313" key="13">
    <source>
        <dbReference type="Proteomes" id="UP000003688"/>
    </source>
</evidence>
<dbReference type="InterPro" id="IPR017932">
    <property type="entry name" value="GATase_2_dom"/>
</dbReference>
<dbReference type="OrthoDB" id="9763290at2"/>
<dbReference type="Proteomes" id="UP000003688">
    <property type="component" value="Unassembled WGS sequence"/>
</dbReference>
<dbReference type="GO" id="GO:0004066">
    <property type="term" value="F:asparagine synthase (glutamine-hydrolyzing) activity"/>
    <property type="evidence" value="ECO:0007669"/>
    <property type="project" value="UniProtKB-EC"/>
</dbReference>
<reference evidence="12 13" key="1">
    <citation type="journal article" date="2011" name="J. Bacteriol.">
        <title>Genome sequence of 'Pedosphaera parvula' Ellin514, an aerobic Verrucomicrobial isolate from pasture soil.</title>
        <authorList>
            <person name="Kant R."/>
            <person name="van Passel M.W."/>
            <person name="Sangwan P."/>
            <person name="Palva A."/>
            <person name="Lucas S."/>
            <person name="Copeland A."/>
            <person name="Lapidus A."/>
            <person name="Glavina Del Rio T."/>
            <person name="Dalin E."/>
            <person name="Tice H."/>
            <person name="Bruce D."/>
            <person name="Goodwin L."/>
            <person name="Pitluck S."/>
            <person name="Chertkov O."/>
            <person name="Larimer F.W."/>
            <person name="Land M.L."/>
            <person name="Hauser L."/>
            <person name="Brettin T.S."/>
            <person name="Detter J.C."/>
            <person name="Han S."/>
            <person name="de Vos W.M."/>
            <person name="Janssen P.H."/>
            <person name="Smidt H."/>
        </authorList>
    </citation>
    <scope>NUCLEOTIDE SEQUENCE [LARGE SCALE GENOMIC DNA]</scope>
    <source>
        <strain evidence="12 13">Ellin514</strain>
    </source>
</reference>
<keyword evidence="8" id="KW-0028">Amino-acid biosynthesis</keyword>
<dbReference type="GO" id="GO:0006529">
    <property type="term" value="P:asparagine biosynthetic process"/>
    <property type="evidence" value="ECO:0007669"/>
    <property type="project" value="UniProtKB-KW"/>
</dbReference>
<dbReference type="EC" id="6.3.5.4" evidence="3"/>
<dbReference type="CDD" id="cd01991">
    <property type="entry name" value="Asn_synthase_B_C"/>
    <property type="match status" value="1"/>
</dbReference>
<dbReference type="Pfam" id="PF13537">
    <property type="entry name" value="GATase_7"/>
    <property type="match status" value="1"/>
</dbReference>
<dbReference type="NCBIfam" id="TIGR01536">
    <property type="entry name" value="asn_synth_AEB"/>
    <property type="match status" value="1"/>
</dbReference>
<evidence type="ECO:0000256" key="6">
    <source>
        <dbReference type="ARBA" id="ARBA00022962"/>
    </source>
</evidence>
<evidence type="ECO:0000259" key="11">
    <source>
        <dbReference type="PROSITE" id="PS51278"/>
    </source>
</evidence>
<comment type="caution">
    <text evidence="12">The sequence shown here is derived from an EMBL/GenBank/DDBJ whole genome shotgun (WGS) entry which is preliminary data.</text>
</comment>
<evidence type="ECO:0000256" key="8">
    <source>
        <dbReference type="PIRSR" id="PIRSR001589-1"/>
    </source>
</evidence>
<feature type="binding site" evidence="9">
    <location>
        <position position="289"/>
    </location>
    <ligand>
        <name>ATP</name>
        <dbReference type="ChEBI" id="CHEBI:30616"/>
    </ligand>
</feature>
<keyword evidence="5 9" id="KW-0067">ATP-binding</keyword>
<sequence length="630" mass="70212">MCGIAGKLFLDRSRSVRQSDIQRMLDAIAHRGPDAEGIHLDGYVGLGHRRLSIIDLSSGAQPMCNEDGKVWIVFNGEIYNFQELRKRLVAQGHKFKSHCDTEVILHLYEELGEDCVRELRGMFAFAIWDAVRGRLFVARDRVGIKPLYYAVTKEGFYFGSELKAIIADGGIKREVNRGAIRRFLSFNYVPGAETLLKGIVKLLPGHCLTVEGGKVQGRRYWDLKFTRERWERSMEEAVEELQGLLNETVRGHMISDVPVGVLLSGGVDSSAILSMATGNTDKKVRTFTVGFNGGGVVDERPFARLSAERFGTEHHEVTISAEDFSNFLPAYVRHMEEPVCEPPAVALYYVSKLARGHVKVLLSGEGGDEAFGGYPNYPNMMQLQGIGRAAGVLARPMGAGASLAGKLLKEKRLVRYGSALGRPLGSQYFSRTAGPTSFFNCEGENFFTDEFSAGTAGVSAEGLVGELLERVKEEPWLNQMLYVDSMTWLPDDLLVKADKITMANSLELRVPLLDHMVLEFAASLAPELKVKGKETKRVLKQAFAGILPAEVIHRKKAGFPVPYELWMRYELKGQIEGVLLSERALGRGYFRKSEVQRLLEANARHGKFSKEVFSLLVLELWHREFLDGAK</sequence>
<comment type="similarity">
    <text evidence="2">Belongs to the asparagine synthetase family.</text>
</comment>
<name>B9XD23_PEDPL</name>
<gene>
    <name evidence="12" type="ORF">Cflav_PD5004</name>
</gene>
<keyword evidence="6 8" id="KW-0315">Glutamine amidotransferase</keyword>
<keyword evidence="4 9" id="KW-0547">Nucleotide-binding</keyword>
<keyword evidence="13" id="KW-1185">Reference proteome</keyword>
<feature type="active site" description="For GATase activity" evidence="8">
    <location>
        <position position="2"/>
    </location>
</feature>
<proteinExistence type="inferred from homology"/>
<dbReference type="STRING" id="320771.Cflav_PD5004"/>
<dbReference type="SUPFAM" id="SSF52402">
    <property type="entry name" value="Adenine nucleotide alpha hydrolases-like"/>
    <property type="match status" value="1"/>
</dbReference>
<feature type="binding site" evidence="9">
    <location>
        <begin position="363"/>
        <end position="364"/>
    </location>
    <ligand>
        <name>ATP</name>
        <dbReference type="ChEBI" id="CHEBI:30616"/>
    </ligand>
</feature>
<dbReference type="GO" id="GO:0005829">
    <property type="term" value="C:cytosol"/>
    <property type="evidence" value="ECO:0007669"/>
    <property type="project" value="TreeGrafter"/>
</dbReference>
<evidence type="ECO:0000256" key="1">
    <source>
        <dbReference type="ARBA" id="ARBA00005187"/>
    </source>
</evidence>
<feature type="binding site" evidence="9">
    <location>
        <position position="262"/>
    </location>
    <ligand>
        <name>ATP</name>
        <dbReference type="ChEBI" id="CHEBI:30616"/>
    </ligand>
</feature>
<dbReference type="CDD" id="cd00712">
    <property type="entry name" value="AsnB"/>
    <property type="match status" value="1"/>
</dbReference>
<organism evidence="12 13">
    <name type="scientific">Pedosphaera parvula (strain Ellin514)</name>
    <dbReference type="NCBI Taxonomy" id="320771"/>
    <lineage>
        <taxon>Bacteria</taxon>
        <taxon>Pseudomonadati</taxon>
        <taxon>Verrucomicrobiota</taxon>
        <taxon>Pedosphaerae</taxon>
        <taxon>Pedosphaerales</taxon>
        <taxon>Pedosphaeraceae</taxon>
        <taxon>Pedosphaera</taxon>
    </lineage>
</organism>
<dbReference type="InterPro" id="IPR006426">
    <property type="entry name" value="Asn_synth_AEB"/>
</dbReference>
<dbReference type="InterPro" id="IPR001962">
    <property type="entry name" value="Asn_synthase"/>
</dbReference>
<dbReference type="Gene3D" id="3.60.20.10">
    <property type="entry name" value="Glutamine Phosphoribosylpyrophosphate, subunit 1, domain 1"/>
    <property type="match status" value="1"/>
</dbReference>
<evidence type="ECO:0000256" key="7">
    <source>
        <dbReference type="ARBA" id="ARBA00048741"/>
    </source>
</evidence>
<comment type="pathway">
    <text evidence="1">Amino-acid biosynthesis; L-asparagine biosynthesis; L-asparagine from L-aspartate (L-Gln route): step 1/1.</text>
</comment>
<dbReference type="PIRSF" id="PIRSF001589">
    <property type="entry name" value="Asn_synthetase_glu-h"/>
    <property type="match status" value="1"/>
</dbReference>
<dbReference type="Gene3D" id="3.40.50.620">
    <property type="entry name" value="HUPs"/>
    <property type="match status" value="1"/>
</dbReference>
<evidence type="ECO:0000256" key="2">
    <source>
        <dbReference type="ARBA" id="ARBA00005752"/>
    </source>
</evidence>
<evidence type="ECO:0000256" key="10">
    <source>
        <dbReference type="PIRSR" id="PIRSR001589-3"/>
    </source>
</evidence>
<dbReference type="InterPro" id="IPR033738">
    <property type="entry name" value="AsnB_N"/>
</dbReference>
<dbReference type="PANTHER" id="PTHR43284">
    <property type="entry name" value="ASPARAGINE SYNTHETASE (GLUTAMINE-HYDROLYZING)"/>
    <property type="match status" value="1"/>
</dbReference>
<keyword evidence="8" id="KW-0061">Asparagine biosynthesis</keyword>
<feature type="site" description="Important for beta-aspartyl-AMP intermediate formation" evidence="10">
    <location>
        <position position="365"/>
    </location>
</feature>
<dbReference type="GO" id="GO:0005524">
    <property type="term" value="F:ATP binding"/>
    <property type="evidence" value="ECO:0007669"/>
    <property type="project" value="UniProtKB-KW"/>
</dbReference>
<dbReference type="AlphaFoldDB" id="B9XD23"/>
<dbReference type="RefSeq" id="WP_007413721.1">
    <property type="nucleotide sequence ID" value="NZ_ABOX02000005.1"/>
</dbReference>
<evidence type="ECO:0000256" key="5">
    <source>
        <dbReference type="ARBA" id="ARBA00022840"/>
    </source>
</evidence>
<dbReference type="InterPro" id="IPR014729">
    <property type="entry name" value="Rossmann-like_a/b/a_fold"/>
</dbReference>